<evidence type="ECO:0000256" key="1">
    <source>
        <dbReference type="ARBA" id="ARBA00004514"/>
    </source>
</evidence>
<dbReference type="EMBL" id="JYDP01000004">
    <property type="protein sequence ID" value="KRZ18099.1"/>
    <property type="molecule type" value="Genomic_DNA"/>
</dbReference>
<evidence type="ECO:0000256" key="8">
    <source>
        <dbReference type="ARBA" id="ARBA00044236"/>
    </source>
</evidence>
<comment type="caution">
    <text evidence="11">The sequence shown here is derived from an EMBL/GenBank/DDBJ whole genome shotgun (WGS) entry which is preliminary data.</text>
</comment>
<comment type="similarity">
    <text evidence="2 10">Belongs to the eIF-2B alpha/beta/delta subunits family.</text>
</comment>
<dbReference type="Gene3D" id="1.20.120.1070">
    <property type="entry name" value="Translation initiation factor eIF-2B, N-terminal domain"/>
    <property type="match status" value="1"/>
</dbReference>
<evidence type="ECO:0000313" key="11">
    <source>
        <dbReference type="EMBL" id="KRZ18099.1"/>
    </source>
</evidence>
<dbReference type="AlphaFoldDB" id="A0A0V1I5G5"/>
<dbReference type="Proteomes" id="UP000055024">
    <property type="component" value="Unassembled WGS sequence"/>
</dbReference>
<name>A0A0V1I5G5_9BILA</name>
<accession>A0A0V1I5G5</accession>
<dbReference type="OrthoDB" id="10249309at2759"/>
<keyword evidence="4 11" id="KW-0396">Initiation factor</keyword>
<feature type="non-terminal residue" evidence="11">
    <location>
        <position position="1"/>
    </location>
</feature>
<dbReference type="GO" id="GO:0005085">
    <property type="term" value="F:guanyl-nucleotide exchange factor activity"/>
    <property type="evidence" value="ECO:0007669"/>
    <property type="project" value="TreeGrafter"/>
</dbReference>
<evidence type="ECO:0000256" key="7">
    <source>
        <dbReference type="ARBA" id="ARBA00044208"/>
    </source>
</evidence>
<evidence type="ECO:0000256" key="3">
    <source>
        <dbReference type="ARBA" id="ARBA00022490"/>
    </source>
</evidence>
<evidence type="ECO:0000256" key="10">
    <source>
        <dbReference type="RuleBase" id="RU003814"/>
    </source>
</evidence>
<keyword evidence="5" id="KW-0648">Protein biosynthesis</keyword>
<comment type="subcellular location">
    <subcellularLocation>
        <location evidence="1">Cytoplasm</location>
        <location evidence="1">Cytosol</location>
    </subcellularLocation>
</comment>
<sequence length="312" mass="34846">LYNKFLFLFLSSQKMQDNEIAHLFTSLCISSKRKSPAIASIETLYECVKRSQATTLVGLSNELKKAIEIMLNTNYSYTAVSSASELFMRFISLTTLDKPDQDFSDCVKVLLERGQIFLCRVAASRQKIASLCRSFIRNGSKIMVHARSCVVLRALCQAAEDGKQLEVFITESKPSNGGNDFYDCLRQAGIQYMQITDSSVGYFMENIDFVLVGAEGVVESGGIINKIGTLTIAICAKAMNKPFYVLVESIKFVKSYPLTQSDLTQHFTKSCEKLSEHPRVDYTPAKYITLLFTDLGILTPTAVSDELIKLYL</sequence>
<keyword evidence="12" id="KW-1185">Reference proteome</keyword>
<dbReference type="InterPro" id="IPR042528">
    <property type="entry name" value="elF-2B_alpha_N"/>
</dbReference>
<evidence type="ECO:0000256" key="2">
    <source>
        <dbReference type="ARBA" id="ARBA00007251"/>
    </source>
</evidence>
<dbReference type="PANTHER" id="PTHR45860:SF1">
    <property type="entry name" value="TRANSLATION INITIATION FACTOR EIF-2B SUBUNIT ALPHA"/>
    <property type="match status" value="1"/>
</dbReference>
<reference evidence="11 12" key="1">
    <citation type="submission" date="2015-01" db="EMBL/GenBank/DDBJ databases">
        <title>Evolution of Trichinella species and genotypes.</title>
        <authorList>
            <person name="Korhonen P.K."/>
            <person name="Edoardo P."/>
            <person name="Giuseppe L.R."/>
            <person name="Gasser R.B."/>
        </authorList>
    </citation>
    <scope>NUCLEOTIDE SEQUENCE [LARGE SCALE GENOMIC DNA]</scope>
    <source>
        <strain evidence="11">ISS1029</strain>
    </source>
</reference>
<dbReference type="Pfam" id="PF01008">
    <property type="entry name" value="IF-2B"/>
    <property type="match status" value="1"/>
</dbReference>
<dbReference type="GO" id="GO:0005829">
    <property type="term" value="C:cytosol"/>
    <property type="evidence" value="ECO:0007669"/>
    <property type="project" value="UniProtKB-SubCell"/>
</dbReference>
<comment type="function">
    <text evidence="6">Acts as a component of the translation initiation factor 2B (eIF2B) complex, which catalyzes the exchange of GDP for GTP on eukaryotic initiation factor 2 (eIF2) gamma subunit. Its guanine nucleotide exchange factor activity is repressed when bound to eIF2 complex phosphorylated on the alpha subunit, thereby limiting the amount of methionyl-initiator methionine tRNA available to the ribosome and consequently global translation is repressed.</text>
</comment>
<evidence type="ECO:0000256" key="6">
    <source>
        <dbReference type="ARBA" id="ARBA00043898"/>
    </source>
</evidence>
<dbReference type="PANTHER" id="PTHR45860">
    <property type="entry name" value="TRANSLATION INITIATION FACTOR EIF-2B SUBUNIT ALPHA"/>
    <property type="match status" value="1"/>
</dbReference>
<dbReference type="InterPro" id="IPR042529">
    <property type="entry name" value="IF_2B-like_C"/>
</dbReference>
<dbReference type="SUPFAM" id="SSF100950">
    <property type="entry name" value="NagB/RpiA/CoA transferase-like"/>
    <property type="match status" value="1"/>
</dbReference>
<proteinExistence type="inferred from homology"/>
<evidence type="ECO:0000313" key="12">
    <source>
        <dbReference type="Proteomes" id="UP000055024"/>
    </source>
</evidence>
<dbReference type="GO" id="GO:0003743">
    <property type="term" value="F:translation initiation factor activity"/>
    <property type="evidence" value="ECO:0007669"/>
    <property type="project" value="UniProtKB-KW"/>
</dbReference>
<keyword evidence="3" id="KW-0963">Cytoplasm</keyword>
<dbReference type="InterPro" id="IPR000649">
    <property type="entry name" value="IF-2B-related"/>
</dbReference>
<dbReference type="Gene3D" id="3.40.50.10470">
    <property type="entry name" value="Translation initiation factor eif-2b, domain 2"/>
    <property type="match status" value="1"/>
</dbReference>
<dbReference type="GO" id="GO:0005851">
    <property type="term" value="C:eukaryotic translation initiation factor 2B complex"/>
    <property type="evidence" value="ECO:0007669"/>
    <property type="project" value="TreeGrafter"/>
</dbReference>
<dbReference type="InterPro" id="IPR051501">
    <property type="entry name" value="eIF2B_alpha/beta/delta"/>
</dbReference>
<organism evidence="11 12">
    <name type="scientific">Trichinella zimbabwensis</name>
    <dbReference type="NCBI Taxonomy" id="268475"/>
    <lineage>
        <taxon>Eukaryota</taxon>
        <taxon>Metazoa</taxon>
        <taxon>Ecdysozoa</taxon>
        <taxon>Nematoda</taxon>
        <taxon>Enoplea</taxon>
        <taxon>Dorylaimia</taxon>
        <taxon>Trichinellida</taxon>
        <taxon>Trichinellidae</taxon>
        <taxon>Trichinella</taxon>
    </lineage>
</organism>
<gene>
    <name evidence="11" type="primary">Eif2b1</name>
    <name evidence="11" type="ORF">T11_17966</name>
</gene>
<dbReference type="InterPro" id="IPR037171">
    <property type="entry name" value="NagB/RpiA_transferase-like"/>
</dbReference>
<evidence type="ECO:0000256" key="4">
    <source>
        <dbReference type="ARBA" id="ARBA00022540"/>
    </source>
</evidence>
<comment type="subunit">
    <text evidence="9">Component of the translation initiation factor 2B (eIF2B) complex which is a heterodecamer of two sets of five different subunits: alpha, beta, gamma, delta and epsilon. Subunits alpha, beta and delta comprise a regulatory subcomplex and subunits epsilon and gamma comprise a catalytic subcomplex. Within the complex, the hexameric regulatory complex resides at the center, with the two heterodimeric catalytic subcomplexes bound on opposite sides.</text>
</comment>
<dbReference type="STRING" id="268475.A0A0V1I5G5"/>
<evidence type="ECO:0000256" key="5">
    <source>
        <dbReference type="ARBA" id="ARBA00022917"/>
    </source>
</evidence>
<evidence type="ECO:0000256" key="9">
    <source>
        <dbReference type="ARBA" id="ARBA00046432"/>
    </source>
</evidence>
<protein>
    <recommendedName>
        <fullName evidence="7">Translation initiation factor eIF2B subunit alpha</fullName>
    </recommendedName>
    <alternativeName>
        <fullName evidence="8">eIF2B GDP-GTP exchange factor subunit alpha</fullName>
    </alternativeName>
</protein>